<dbReference type="InterPro" id="IPR018062">
    <property type="entry name" value="HTH_AraC-typ_CS"/>
</dbReference>
<keyword evidence="1" id="KW-0805">Transcription regulation</keyword>
<dbReference type="Gene3D" id="1.10.10.60">
    <property type="entry name" value="Homeodomain-like"/>
    <property type="match status" value="2"/>
</dbReference>
<reference evidence="5" key="1">
    <citation type="submission" date="2023-05" db="EMBL/GenBank/DDBJ databases">
        <title>Cataloging the Phylogenetic Diversity of Human Bladder Bacteria.</title>
        <authorList>
            <person name="Du J."/>
        </authorList>
    </citation>
    <scope>NUCLEOTIDE SEQUENCE</scope>
    <source>
        <strain evidence="5">UMB1231</strain>
    </source>
</reference>
<dbReference type="PROSITE" id="PS01124">
    <property type="entry name" value="HTH_ARAC_FAMILY_2"/>
    <property type="match status" value="1"/>
</dbReference>
<keyword evidence="2" id="KW-0238">DNA-binding</keyword>
<dbReference type="CDD" id="cd06986">
    <property type="entry name" value="cupin_MmsR-like_N"/>
    <property type="match status" value="1"/>
</dbReference>
<evidence type="ECO:0000313" key="6">
    <source>
        <dbReference type="Proteomes" id="UP001229251"/>
    </source>
</evidence>
<dbReference type="SUPFAM" id="SSF51215">
    <property type="entry name" value="Regulatory protein AraC"/>
    <property type="match status" value="1"/>
</dbReference>
<dbReference type="PANTHER" id="PTHR43280:SF2">
    <property type="entry name" value="HTH-TYPE TRANSCRIPTIONAL REGULATOR EXSA"/>
    <property type="match status" value="1"/>
</dbReference>
<dbReference type="PRINTS" id="PR00032">
    <property type="entry name" value="HTHARAC"/>
</dbReference>
<dbReference type="Proteomes" id="UP001229251">
    <property type="component" value="Unassembled WGS sequence"/>
</dbReference>
<dbReference type="PROSITE" id="PS00041">
    <property type="entry name" value="HTH_ARAC_FAMILY_1"/>
    <property type="match status" value="1"/>
</dbReference>
<organism evidence="5 6">
    <name type="scientific">Facklamia hominis</name>
    <dbReference type="NCBI Taxonomy" id="178214"/>
    <lineage>
        <taxon>Bacteria</taxon>
        <taxon>Bacillati</taxon>
        <taxon>Bacillota</taxon>
        <taxon>Bacilli</taxon>
        <taxon>Lactobacillales</taxon>
        <taxon>Aerococcaceae</taxon>
        <taxon>Facklamia</taxon>
    </lineage>
</organism>
<dbReference type="AlphaFoldDB" id="A0AAJ1Q383"/>
<dbReference type="RefSeq" id="WP_285065319.1">
    <property type="nucleotide sequence ID" value="NZ_JASOOE010000002.1"/>
</dbReference>
<evidence type="ECO:0000256" key="1">
    <source>
        <dbReference type="ARBA" id="ARBA00023015"/>
    </source>
</evidence>
<protein>
    <submittedName>
        <fullName evidence="5">AraC family transcriptional regulator</fullName>
    </submittedName>
</protein>
<dbReference type="SUPFAM" id="SSF46689">
    <property type="entry name" value="Homeodomain-like"/>
    <property type="match status" value="2"/>
</dbReference>
<feature type="domain" description="HTH araC/xylS-type" evidence="4">
    <location>
        <begin position="174"/>
        <end position="272"/>
    </location>
</feature>
<comment type="caution">
    <text evidence="5">The sequence shown here is derived from an EMBL/GenBank/DDBJ whole genome shotgun (WGS) entry which is preliminary data.</text>
</comment>
<dbReference type="InterPro" id="IPR009057">
    <property type="entry name" value="Homeodomain-like_sf"/>
</dbReference>
<dbReference type="InterPro" id="IPR018060">
    <property type="entry name" value="HTH_AraC"/>
</dbReference>
<dbReference type="InterPro" id="IPR020449">
    <property type="entry name" value="Tscrpt_reg_AraC-type_HTH"/>
</dbReference>
<sequence length="277" mass="33146">MTRQWLQFQQQADGLGLDECGFQQYEQFRQYDYSAFQNYVIHFVLRGQGQVEINRQVFQVGPNQGFVIRRGDHARYFPLDKAWEYRWIGLSGSDFDQYIGQSLLDHQRYFSYEPQMACFNVLNQVIDLCFQQKSPAYREILLKSLCYQFLYEICREFPNTDRPIITSQTKNYEEIANEYILTNFQHPITIQDVAHYVGISRSYLYKLFKERYQTSPQSLLMTRRMEYASYLLGHTQLTINEIANAVGYDDQLLFSKTFKRYYQQSPSHYRQYNQGNI</sequence>
<dbReference type="InterPro" id="IPR003313">
    <property type="entry name" value="AraC-bd"/>
</dbReference>
<dbReference type="GO" id="GO:0003700">
    <property type="term" value="F:DNA-binding transcription factor activity"/>
    <property type="evidence" value="ECO:0007669"/>
    <property type="project" value="InterPro"/>
</dbReference>
<evidence type="ECO:0000256" key="2">
    <source>
        <dbReference type="ARBA" id="ARBA00023125"/>
    </source>
</evidence>
<dbReference type="EMBL" id="JASOOE010000002">
    <property type="protein sequence ID" value="MDK7186655.1"/>
    <property type="molecule type" value="Genomic_DNA"/>
</dbReference>
<evidence type="ECO:0000256" key="3">
    <source>
        <dbReference type="ARBA" id="ARBA00023163"/>
    </source>
</evidence>
<keyword evidence="3" id="KW-0804">Transcription</keyword>
<name>A0AAJ1Q383_9LACT</name>
<evidence type="ECO:0000259" key="4">
    <source>
        <dbReference type="PROSITE" id="PS01124"/>
    </source>
</evidence>
<dbReference type="PANTHER" id="PTHR43280">
    <property type="entry name" value="ARAC-FAMILY TRANSCRIPTIONAL REGULATOR"/>
    <property type="match status" value="1"/>
</dbReference>
<gene>
    <name evidence="5" type="ORF">QP433_01525</name>
</gene>
<dbReference type="SMART" id="SM00342">
    <property type="entry name" value="HTH_ARAC"/>
    <property type="match status" value="1"/>
</dbReference>
<dbReference type="InterPro" id="IPR037923">
    <property type="entry name" value="HTH-like"/>
</dbReference>
<dbReference type="GO" id="GO:0043565">
    <property type="term" value="F:sequence-specific DNA binding"/>
    <property type="evidence" value="ECO:0007669"/>
    <property type="project" value="InterPro"/>
</dbReference>
<proteinExistence type="predicted"/>
<dbReference type="Pfam" id="PF02311">
    <property type="entry name" value="AraC_binding"/>
    <property type="match status" value="1"/>
</dbReference>
<evidence type="ECO:0000313" key="5">
    <source>
        <dbReference type="EMBL" id="MDK7186655.1"/>
    </source>
</evidence>
<accession>A0AAJ1Q383</accession>
<dbReference type="Pfam" id="PF12833">
    <property type="entry name" value="HTH_18"/>
    <property type="match status" value="1"/>
</dbReference>